<evidence type="ECO:0000256" key="9">
    <source>
        <dbReference type="ARBA" id="ARBA00023052"/>
    </source>
</evidence>
<evidence type="ECO:0000256" key="1">
    <source>
        <dbReference type="ARBA" id="ARBA00001946"/>
    </source>
</evidence>
<feature type="compositionally biased region" description="Polar residues" evidence="10">
    <location>
        <begin position="142"/>
        <end position="158"/>
    </location>
</feature>
<dbReference type="EC" id="1.2.7.3" evidence="13"/>
<dbReference type="PANTHER" id="PTHR48084:SF4">
    <property type="entry name" value="2-OXOGLUTARATE OXIDOREDUCTASE SUBUNIT KORB"/>
    <property type="match status" value="1"/>
</dbReference>
<evidence type="ECO:0000256" key="10">
    <source>
        <dbReference type="SAM" id="MobiDB-lite"/>
    </source>
</evidence>
<dbReference type="GO" id="GO:0051536">
    <property type="term" value="F:iron-sulfur cluster binding"/>
    <property type="evidence" value="ECO:0007669"/>
    <property type="project" value="UniProtKB-KW"/>
</dbReference>
<dbReference type="Proteomes" id="UP000247465">
    <property type="component" value="Chromosome"/>
</dbReference>
<keyword evidence="8" id="KW-0411">Iron-sulfur</keyword>
<dbReference type="InterPro" id="IPR011766">
    <property type="entry name" value="TPP_enzyme_TPP-bd"/>
</dbReference>
<feature type="region of interest" description="Disordered" evidence="10">
    <location>
        <begin position="142"/>
        <end position="164"/>
    </location>
</feature>
<proteinExistence type="predicted"/>
<evidence type="ECO:0000313" key="14">
    <source>
        <dbReference type="Proteomes" id="UP000247465"/>
    </source>
</evidence>
<dbReference type="Gene3D" id="3.40.50.970">
    <property type="match status" value="1"/>
</dbReference>
<dbReference type="GO" id="GO:0030976">
    <property type="term" value="F:thiamine pyrophosphate binding"/>
    <property type="evidence" value="ECO:0007669"/>
    <property type="project" value="InterPro"/>
</dbReference>
<dbReference type="InterPro" id="IPR032686">
    <property type="entry name" value="PFO_beta_C"/>
</dbReference>
<dbReference type="NCBIfam" id="TIGR02177">
    <property type="entry name" value="PorB_KorB"/>
    <property type="match status" value="1"/>
</dbReference>
<accession>A0A2Z4AHF5</accession>
<dbReference type="SUPFAM" id="SSF52518">
    <property type="entry name" value="Thiamin diphosphate-binding fold (THDP-binding)"/>
    <property type="match status" value="1"/>
</dbReference>
<keyword evidence="4" id="KW-0479">Metal-binding</keyword>
<evidence type="ECO:0000256" key="8">
    <source>
        <dbReference type="ARBA" id="ARBA00023014"/>
    </source>
</evidence>
<keyword evidence="6 13" id="KW-0560">Oxidoreductase</keyword>
<dbReference type="KEGG" id="mtar:DF168_00637"/>
<feature type="domain" description="Thiamine pyrophosphate enzyme TPP-binding" evidence="11">
    <location>
        <begin position="61"/>
        <end position="208"/>
    </location>
</feature>
<name>A0A2Z4AHF5_9BACT</name>
<dbReference type="CDD" id="cd03375">
    <property type="entry name" value="TPP_OGFOR"/>
    <property type="match status" value="1"/>
</dbReference>
<evidence type="ECO:0000256" key="3">
    <source>
        <dbReference type="ARBA" id="ARBA00001966"/>
    </source>
</evidence>
<dbReference type="InterPro" id="IPR051457">
    <property type="entry name" value="2-oxoacid:Fd_oxidoreductase"/>
</dbReference>
<evidence type="ECO:0000259" key="12">
    <source>
        <dbReference type="Pfam" id="PF12367"/>
    </source>
</evidence>
<dbReference type="GO" id="GO:0045333">
    <property type="term" value="P:cellular respiration"/>
    <property type="evidence" value="ECO:0007669"/>
    <property type="project" value="UniProtKB-ARBA"/>
</dbReference>
<keyword evidence="9" id="KW-0786">Thiamine pyrophosphate</keyword>
<evidence type="ECO:0000256" key="4">
    <source>
        <dbReference type="ARBA" id="ARBA00022723"/>
    </source>
</evidence>
<evidence type="ECO:0000256" key="6">
    <source>
        <dbReference type="ARBA" id="ARBA00023002"/>
    </source>
</evidence>
<sequence>MSTLTTETPPREPTLDKDTYKGKIHPDWCPGCGDFSVLNALQKALFELGIEPYNVLVVSGIGCSSNLPGFINAYGMHTLHGRALAVATGAKLANHKLKVIATGGDGDGYGIGGNHFLHTMRRNIDLTYIVMDNQIYGLTTGQTSPTSSKGMKTKSTPHGNVENPINPLPLAMVGGATYVARGFSGKQKHLVDLMKGAIMHEGFSLVDVFSPCVTYNKDNTYKWFTPRVKIVEEEENYDPTDFHAAIDRAYEWGDEIPIGLIWHRTDLPSLESLEPVLEKGGPLAHRPLGISSQEAQSLIAELL</sequence>
<protein>
    <submittedName>
        <fullName evidence="13">2-oxoglutarate oxidoreductase subunit KorB</fullName>
        <ecNumber evidence="13">1.2.7.3</ecNumber>
    </submittedName>
</protein>
<evidence type="ECO:0000259" key="11">
    <source>
        <dbReference type="Pfam" id="PF02775"/>
    </source>
</evidence>
<dbReference type="EMBL" id="CP029803">
    <property type="protein sequence ID" value="AWT59447.1"/>
    <property type="molecule type" value="Genomic_DNA"/>
</dbReference>
<organism evidence="13 14">
    <name type="scientific">Candidatus Moanibacter tarae</name>
    <dbReference type="NCBI Taxonomy" id="2200854"/>
    <lineage>
        <taxon>Bacteria</taxon>
        <taxon>Pseudomonadati</taxon>
        <taxon>Verrucomicrobiota</taxon>
        <taxon>Opitutia</taxon>
        <taxon>Puniceicoccales</taxon>
        <taxon>Puniceicoccales incertae sedis</taxon>
        <taxon>Candidatus Moanibacter</taxon>
    </lineage>
</organism>
<evidence type="ECO:0000256" key="7">
    <source>
        <dbReference type="ARBA" id="ARBA00023004"/>
    </source>
</evidence>
<reference evidence="13 14" key="1">
    <citation type="submission" date="2018-06" db="EMBL/GenBank/DDBJ databases">
        <title>Draft Genome Sequence of a Novel Marine Bacterium Related to the Verrucomicrobia.</title>
        <authorList>
            <person name="Vosseberg J."/>
            <person name="Martijn J."/>
            <person name="Ettema T.J.G."/>
        </authorList>
    </citation>
    <scope>NUCLEOTIDE SEQUENCE [LARGE SCALE GENOMIC DNA]</scope>
    <source>
        <strain evidence="13">TARA_B100001123</strain>
    </source>
</reference>
<dbReference type="GO" id="GO:0044281">
    <property type="term" value="P:small molecule metabolic process"/>
    <property type="evidence" value="ECO:0007669"/>
    <property type="project" value="UniProtKB-ARBA"/>
</dbReference>
<comment type="cofactor">
    <cofactor evidence="3">
        <name>[4Fe-4S] cluster</name>
        <dbReference type="ChEBI" id="CHEBI:49883"/>
    </cofactor>
</comment>
<feature type="domain" description="Pyruvate ferredoxin oxidoreductase beta subunit C-terminal" evidence="12">
    <location>
        <begin position="212"/>
        <end position="277"/>
    </location>
</feature>
<dbReference type="PANTHER" id="PTHR48084">
    <property type="entry name" value="2-OXOGLUTARATE OXIDOREDUCTASE SUBUNIT KORB-RELATED"/>
    <property type="match status" value="1"/>
</dbReference>
<comment type="cofactor">
    <cofactor evidence="2">
        <name>thiamine diphosphate</name>
        <dbReference type="ChEBI" id="CHEBI:58937"/>
    </cofactor>
</comment>
<evidence type="ECO:0000256" key="2">
    <source>
        <dbReference type="ARBA" id="ARBA00001964"/>
    </source>
</evidence>
<evidence type="ECO:0000313" key="13">
    <source>
        <dbReference type="EMBL" id="AWT59447.1"/>
    </source>
</evidence>
<dbReference type="Pfam" id="PF12367">
    <property type="entry name" value="PFO_beta_C"/>
    <property type="match status" value="1"/>
</dbReference>
<dbReference type="AlphaFoldDB" id="A0A2Z4AHF5"/>
<keyword evidence="5" id="KW-0460">Magnesium</keyword>
<dbReference type="InterPro" id="IPR011896">
    <property type="entry name" value="OFOB"/>
</dbReference>
<dbReference type="Pfam" id="PF02775">
    <property type="entry name" value="TPP_enzyme_C"/>
    <property type="match status" value="1"/>
</dbReference>
<gene>
    <name evidence="13" type="primary">korB_1</name>
    <name evidence="13" type="ORF">DF168_00637</name>
</gene>
<dbReference type="GO" id="GO:0047553">
    <property type="term" value="F:2-oxoglutarate synthase activity"/>
    <property type="evidence" value="ECO:0007669"/>
    <property type="project" value="UniProtKB-EC"/>
</dbReference>
<evidence type="ECO:0000256" key="5">
    <source>
        <dbReference type="ARBA" id="ARBA00022842"/>
    </source>
</evidence>
<dbReference type="GO" id="GO:0046872">
    <property type="term" value="F:metal ion binding"/>
    <property type="evidence" value="ECO:0007669"/>
    <property type="project" value="UniProtKB-KW"/>
</dbReference>
<comment type="cofactor">
    <cofactor evidence="1">
        <name>Mg(2+)</name>
        <dbReference type="ChEBI" id="CHEBI:18420"/>
    </cofactor>
</comment>
<keyword evidence="7" id="KW-0408">Iron</keyword>
<dbReference type="InterPro" id="IPR029061">
    <property type="entry name" value="THDP-binding"/>
</dbReference>